<reference evidence="11 12" key="2">
    <citation type="submission" date="2015-10" db="EMBL/GenBank/DDBJ databases">
        <title>Comparative genomics and high-throughput reverse genetic screens identify a new phytobacterial MAMP and an Arabidopsis receptor required for immune elicitation.</title>
        <authorList>
            <person name="Mott G.A."/>
            <person name="Thakur S."/>
            <person name="Wang P.W."/>
            <person name="Desveaux D."/>
            <person name="Guttman D.S."/>
        </authorList>
    </citation>
    <scope>NUCLEOTIDE SEQUENCE [LARGE SCALE GENOMIC DNA]</scope>
    <source>
        <strain evidence="11 12">0788_9</strain>
    </source>
</reference>
<evidence type="ECO:0000256" key="3">
    <source>
        <dbReference type="ARBA" id="ARBA00022448"/>
    </source>
</evidence>
<evidence type="ECO:0000256" key="6">
    <source>
        <dbReference type="ARBA" id="ARBA00022692"/>
    </source>
</evidence>
<feature type="domain" description="ABC transmembrane type-2" evidence="10">
    <location>
        <begin position="33"/>
        <end position="251"/>
    </location>
</feature>
<dbReference type="InterPro" id="IPR013525">
    <property type="entry name" value="ABC2_TM"/>
</dbReference>
<evidence type="ECO:0000256" key="8">
    <source>
        <dbReference type="ARBA" id="ARBA00023136"/>
    </source>
</evidence>
<feature type="transmembrane region" description="Helical" evidence="9">
    <location>
        <begin position="28"/>
        <end position="52"/>
    </location>
</feature>
<dbReference type="PANTHER" id="PTHR30413:SF8">
    <property type="entry name" value="TRANSPORT PERMEASE PROTEIN"/>
    <property type="match status" value="1"/>
</dbReference>
<gene>
    <name evidence="11" type="ORF">ABJ99_3845</name>
</gene>
<keyword evidence="7 9" id="KW-1133">Transmembrane helix</keyword>
<evidence type="ECO:0000313" key="12">
    <source>
        <dbReference type="Proteomes" id="UP000037891"/>
    </source>
</evidence>
<evidence type="ECO:0000256" key="5">
    <source>
        <dbReference type="ARBA" id="ARBA00022519"/>
    </source>
</evidence>
<dbReference type="PATRIC" id="fig|81035.3.peg.4102"/>
<organism evidence="11 12">
    <name type="scientific">Pseudomonas syringae pv. cilantro</name>
    <dbReference type="NCBI Taxonomy" id="81035"/>
    <lineage>
        <taxon>Bacteria</taxon>
        <taxon>Pseudomonadati</taxon>
        <taxon>Pseudomonadota</taxon>
        <taxon>Gammaproteobacteria</taxon>
        <taxon>Pseudomonadales</taxon>
        <taxon>Pseudomonadaceae</taxon>
        <taxon>Pseudomonas</taxon>
        <taxon>Pseudomonas syringae</taxon>
    </lineage>
</organism>
<evidence type="ECO:0000256" key="9">
    <source>
        <dbReference type="RuleBase" id="RU361157"/>
    </source>
</evidence>
<reference evidence="11 12" key="1">
    <citation type="submission" date="2015-07" db="EMBL/GenBank/DDBJ databases">
        <authorList>
            <person name="Noorani M."/>
        </authorList>
    </citation>
    <scope>NUCLEOTIDE SEQUENCE [LARGE SCALE GENOMIC DNA]</scope>
    <source>
        <strain evidence="11 12">0788_9</strain>
    </source>
</reference>
<dbReference type="GO" id="GO:0015920">
    <property type="term" value="P:lipopolysaccharide transport"/>
    <property type="evidence" value="ECO:0007669"/>
    <property type="project" value="TreeGrafter"/>
</dbReference>
<comment type="caution">
    <text evidence="11">The sequence shown here is derived from an EMBL/GenBank/DDBJ whole genome shotgun (WGS) entry which is preliminary data.</text>
</comment>
<comment type="similarity">
    <text evidence="2 9">Belongs to the ABC-2 integral membrane protein family.</text>
</comment>
<evidence type="ECO:0000256" key="1">
    <source>
        <dbReference type="ARBA" id="ARBA00004429"/>
    </source>
</evidence>
<feature type="transmembrane region" description="Helical" evidence="9">
    <location>
        <begin position="229"/>
        <end position="248"/>
    </location>
</feature>
<feature type="transmembrane region" description="Helical" evidence="9">
    <location>
        <begin position="104"/>
        <end position="128"/>
    </location>
</feature>
<dbReference type="PROSITE" id="PS51012">
    <property type="entry name" value="ABC_TM2"/>
    <property type="match status" value="1"/>
</dbReference>
<name>A0A0N0XE18_PSESX</name>
<dbReference type="GO" id="GO:0005886">
    <property type="term" value="C:plasma membrane"/>
    <property type="evidence" value="ECO:0007669"/>
    <property type="project" value="UniProtKB-SubCell"/>
</dbReference>
<evidence type="ECO:0000256" key="2">
    <source>
        <dbReference type="ARBA" id="ARBA00007783"/>
    </source>
</evidence>
<dbReference type="Pfam" id="PF01061">
    <property type="entry name" value="ABC2_membrane"/>
    <property type="match status" value="1"/>
</dbReference>
<protein>
    <recommendedName>
        <fullName evidence="9">Transport permease protein</fullName>
    </recommendedName>
</protein>
<dbReference type="GO" id="GO:0140359">
    <property type="term" value="F:ABC-type transporter activity"/>
    <property type="evidence" value="ECO:0007669"/>
    <property type="project" value="InterPro"/>
</dbReference>
<dbReference type="EMBL" id="LGLN01000013">
    <property type="protein sequence ID" value="KPC35436.1"/>
    <property type="molecule type" value="Genomic_DNA"/>
</dbReference>
<keyword evidence="3 9" id="KW-0813">Transport</keyword>
<evidence type="ECO:0000313" key="11">
    <source>
        <dbReference type="EMBL" id="KPC35436.1"/>
    </source>
</evidence>
<evidence type="ECO:0000256" key="7">
    <source>
        <dbReference type="ARBA" id="ARBA00022989"/>
    </source>
</evidence>
<sequence>MSLFCSTGITKWRDLVINLVSKEIKIRYMGATLGFVWSLGNPLVVTLTYYTVFTYILPSSQDRFALHLVTGVVHWMLLTQIVSQSGEWLINNGNLIRKLRFPRILLPVSGALAIVVFWIGCMLVYASLFTVLGGEFTRALLFYPIVLLAFMSLIMGVGLTLSVIQITVRDARHFIDVFLPLMFWLTPIVWVTSSLPEGIASIVAYNPVAPYFNSFSSILHAGVVPDTRDLVLCIVLGAASLLIGLFMFRKVDRVVEYL</sequence>
<keyword evidence="4 9" id="KW-1003">Cell membrane</keyword>
<dbReference type="RefSeq" id="WP_054084353.1">
    <property type="nucleotide sequence ID" value="NZ_LGLN01000013.1"/>
</dbReference>
<keyword evidence="6 9" id="KW-0812">Transmembrane</keyword>
<dbReference type="PANTHER" id="PTHR30413">
    <property type="entry name" value="INNER MEMBRANE TRANSPORT PERMEASE"/>
    <property type="match status" value="1"/>
</dbReference>
<comment type="subcellular location">
    <subcellularLocation>
        <location evidence="1 9">Cell inner membrane</location>
        <topology evidence="1 9">Multi-pass membrane protein</topology>
    </subcellularLocation>
</comment>
<dbReference type="AlphaFoldDB" id="A0A0N0XE18"/>
<keyword evidence="5" id="KW-0997">Cell inner membrane</keyword>
<feature type="transmembrane region" description="Helical" evidence="9">
    <location>
        <begin position="140"/>
        <end position="161"/>
    </location>
</feature>
<proteinExistence type="inferred from homology"/>
<evidence type="ECO:0000259" key="10">
    <source>
        <dbReference type="PROSITE" id="PS51012"/>
    </source>
</evidence>
<dbReference type="InterPro" id="IPR047817">
    <property type="entry name" value="ABC2_TM_bact-type"/>
</dbReference>
<feature type="transmembrane region" description="Helical" evidence="9">
    <location>
        <begin position="64"/>
        <end position="83"/>
    </location>
</feature>
<evidence type="ECO:0000256" key="4">
    <source>
        <dbReference type="ARBA" id="ARBA00022475"/>
    </source>
</evidence>
<accession>A0A0N0XE18</accession>
<feature type="transmembrane region" description="Helical" evidence="9">
    <location>
        <begin position="173"/>
        <end position="191"/>
    </location>
</feature>
<dbReference type="Proteomes" id="UP000037891">
    <property type="component" value="Unassembled WGS sequence"/>
</dbReference>
<keyword evidence="8 9" id="KW-0472">Membrane</keyword>